<evidence type="ECO:0000256" key="6">
    <source>
        <dbReference type="PROSITE-ProRule" id="PRU00284"/>
    </source>
</evidence>
<dbReference type="CDD" id="cd06225">
    <property type="entry name" value="HAMP"/>
    <property type="match status" value="1"/>
</dbReference>
<dbReference type="GO" id="GO:0004888">
    <property type="term" value="F:transmembrane signaling receptor activity"/>
    <property type="evidence" value="ECO:0007669"/>
    <property type="project" value="InterPro"/>
</dbReference>
<dbReference type="PROSITE" id="PS50111">
    <property type="entry name" value="CHEMOTAXIS_TRANSDUC_2"/>
    <property type="match status" value="1"/>
</dbReference>
<evidence type="ECO:0000256" key="4">
    <source>
        <dbReference type="ARBA" id="ARBA00023224"/>
    </source>
</evidence>
<dbReference type="GO" id="GO:0005886">
    <property type="term" value="C:plasma membrane"/>
    <property type="evidence" value="ECO:0007669"/>
    <property type="project" value="UniProtKB-SubCell"/>
</dbReference>
<proteinExistence type="inferred from homology"/>
<dbReference type="InterPro" id="IPR004090">
    <property type="entry name" value="Chemotax_Me-accpt_rcpt"/>
</dbReference>
<organism evidence="11 12">
    <name type="scientific">Halalkalibacter wakoensis JCM 9140</name>
    <dbReference type="NCBI Taxonomy" id="1236970"/>
    <lineage>
        <taxon>Bacteria</taxon>
        <taxon>Bacillati</taxon>
        <taxon>Bacillota</taxon>
        <taxon>Bacilli</taxon>
        <taxon>Bacillales</taxon>
        <taxon>Bacillaceae</taxon>
        <taxon>Halalkalibacter</taxon>
    </lineage>
</organism>
<keyword evidence="2" id="KW-1003">Cell membrane</keyword>
<keyword evidence="12" id="KW-1185">Reference proteome</keyword>
<dbReference type="GO" id="GO:0007165">
    <property type="term" value="P:signal transduction"/>
    <property type="evidence" value="ECO:0007669"/>
    <property type="project" value="UniProtKB-KW"/>
</dbReference>
<dbReference type="InterPro" id="IPR003660">
    <property type="entry name" value="HAMP_dom"/>
</dbReference>
<dbReference type="SUPFAM" id="SSF58104">
    <property type="entry name" value="Methyl-accepting chemotaxis protein (MCP) signaling domain"/>
    <property type="match status" value="1"/>
</dbReference>
<evidence type="ECO:0000256" key="8">
    <source>
        <dbReference type="SAM" id="Phobius"/>
    </source>
</evidence>
<dbReference type="Proteomes" id="UP000018890">
    <property type="component" value="Unassembled WGS sequence"/>
</dbReference>
<dbReference type="SUPFAM" id="SSF158472">
    <property type="entry name" value="HAMP domain-like"/>
    <property type="match status" value="1"/>
</dbReference>
<evidence type="ECO:0000256" key="3">
    <source>
        <dbReference type="ARBA" id="ARBA00023136"/>
    </source>
</evidence>
<dbReference type="SMART" id="SM00283">
    <property type="entry name" value="MA"/>
    <property type="match status" value="1"/>
</dbReference>
<dbReference type="SMART" id="SM00304">
    <property type="entry name" value="HAMP"/>
    <property type="match status" value="1"/>
</dbReference>
<dbReference type="PROSITE" id="PS50885">
    <property type="entry name" value="HAMP"/>
    <property type="match status" value="1"/>
</dbReference>
<evidence type="ECO:0000313" key="12">
    <source>
        <dbReference type="Proteomes" id="UP000018890"/>
    </source>
</evidence>
<accession>W4Q4Y6</accession>
<dbReference type="Gene3D" id="1.10.287.950">
    <property type="entry name" value="Methyl-accepting chemotaxis protein"/>
    <property type="match status" value="1"/>
</dbReference>
<dbReference type="RefSeq" id="WP_235715360.1">
    <property type="nucleotide sequence ID" value="NZ_BAUT01000038.1"/>
</dbReference>
<keyword evidence="8" id="KW-1133">Transmembrane helix</keyword>
<comment type="caution">
    <text evidence="11">The sequence shown here is derived from an EMBL/GenBank/DDBJ whole genome shotgun (WGS) entry which is preliminary data.</text>
</comment>
<sequence length="574" mass="64497">MIGKREKKQQERVKSFSVKKWLHAFNLRGRLLVLFVTLLILSVVAIGVSSYLKAKDMTISSIENRLVREAQLMGYIAENLKFLYVSDEEYFMKQLQLNIRGQKETLEADGMETDFFYIVSGEVTPFHVSAETLPPISERLIEQLEQEKRGVRHETIDGKEYTIAFQEMKEINGTYVLVVSANSYMGPVHQMAQFTIWAIVISVLLSTVTIMLFVRSLTQPLTVLRNTMRNVREGNLLQPVKVNTTVPEIVSLHKSFESMISQMRLMFDELKEATVQLDKTGEDLTSSSEHALTFSQQLVQSIDVVKIGAEETASSSESSVTSFRNMKYKIEEITSNMKVVFSSSEDMLQSAHLGEKSMLELIETIHMFEKDFEHLTYTMREVKEYSKSITTLVGLIQGIAEQTKLLSLNATIEAARAGDSGKGFAVVANEVRKLAEQSSKAAKEITQSISNMEGVTVEAAEEFEQMFMKTRINLEIAGESRQSFDVLMTEISKVGTKLQDMQEELGELQEQLPGLERTAEGFASVSQETLASAEEMLATSESQMSQMEKTHLTGLKLSKLSSSLASITEKFTVK</sequence>
<dbReference type="Pfam" id="PF00015">
    <property type="entry name" value="MCPsignal"/>
    <property type="match status" value="1"/>
</dbReference>
<comment type="subcellular location">
    <subcellularLocation>
        <location evidence="1">Cell membrane</location>
    </subcellularLocation>
</comment>
<feature type="domain" description="HAMP" evidence="10">
    <location>
        <begin position="215"/>
        <end position="268"/>
    </location>
</feature>
<keyword evidence="3 8" id="KW-0472">Membrane</keyword>
<dbReference type="GO" id="GO:0006935">
    <property type="term" value="P:chemotaxis"/>
    <property type="evidence" value="ECO:0007669"/>
    <property type="project" value="InterPro"/>
</dbReference>
<evidence type="ECO:0000256" key="2">
    <source>
        <dbReference type="ARBA" id="ARBA00022475"/>
    </source>
</evidence>
<comment type="similarity">
    <text evidence="5">Belongs to the methyl-accepting chemotaxis (MCP) protein family.</text>
</comment>
<evidence type="ECO:0000256" key="5">
    <source>
        <dbReference type="ARBA" id="ARBA00029447"/>
    </source>
</evidence>
<evidence type="ECO:0000313" key="11">
    <source>
        <dbReference type="EMBL" id="GAE27057.1"/>
    </source>
</evidence>
<feature type="transmembrane region" description="Helical" evidence="8">
    <location>
        <begin position="31"/>
        <end position="52"/>
    </location>
</feature>
<evidence type="ECO:0000256" key="7">
    <source>
        <dbReference type="SAM" id="Coils"/>
    </source>
</evidence>
<dbReference type="EMBL" id="BAUT01000038">
    <property type="protein sequence ID" value="GAE27057.1"/>
    <property type="molecule type" value="Genomic_DNA"/>
</dbReference>
<protein>
    <submittedName>
        <fullName evidence="11">Methyl-accepting chemotaxis protein</fullName>
    </submittedName>
</protein>
<keyword evidence="4 6" id="KW-0807">Transducer</keyword>
<dbReference type="STRING" id="1236970.JCM9140_3169"/>
<gene>
    <name evidence="11" type="ORF">JCM9140_3169</name>
</gene>
<dbReference type="InterPro" id="IPR004089">
    <property type="entry name" value="MCPsignal_dom"/>
</dbReference>
<evidence type="ECO:0000256" key="1">
    <source>
        <dbReference type="ARBA" id="ARBA00004236"/>
    </source>
</evidence>
<feature type="transmembrane region" description="Helical" evidence="8">
    <location>
        <begin position="194"/>
        <end position="214"/>
    </location>
</feature>
<feature type="domain" description="Methyl-accepting transducer" evidence="9">
    <location>
        <begin position="287"/>
        <end position="537"/>
    </location>
</feature>
<keyword evidence="8" id="KW-0812">Transmembrane</keyword>
<keyword evidence="7" id="KW-0175">Coiled coil</keyword>
<evidence type="ECO:0000259" key="9">
    <source>
        <dbReference type="PROSITE" id="PS50111"/>
    </source>
</evidence>
<name>W4Q4Y6_9BACI</name>
<dbReference type="AlphaFoldDB" id="W4Q4Y6"/>
<dbReference type="PANTHER" id="PTHR32089:SF112">
    <property type="entry name" value="LYSOZYME-LIKE PROTEIN-RELATED"/>
    <property type="match status" value="1"/>
</dbReference>
<dbReference type="PANTHER" id="PTHR32089">
    <property type="entry name" value="METHYL-ACCEPTING CHEMOTAXIS PROTEIN MCPB"/>
    <property type="match status" value="1"/>
</dbReference>
<dbReference type="Gene3D" id="6.10.340.10">
    <property type="match status" value="1"/>
</dbReference>
<evidence type="ECO:0000259" key="10">
    <source>
        <dbReference type="PROSITE" id="PS50885"/>
    </source>
</evidence>
<feature type="coiled-coil region" evidence="7">
    <location>
        <begin position="491"/>
        <end position="550"/>
    </location>
</feature>
<dbReference type="Pfam" id="PF00672">
    <property type="entry name" value="HAMP"/>
    <property type="match status" value="1"/>
</dbReference>
<reference evidence="11" key="1">
    <citation type="journal article" date="2014" name="Genome Announc.">
        <title>Draft Genome Sequences of Three Alkaliphilic Bacillus Strains, Bacillus wakoensis JCM 9140T, Bacillus akibai JCM 9157T, and Bacillus hemicellulosilyticus JCM 9152T.</title>
        <authorList>
            <person name="Yuki M."/>
            <person name="Oshima K."/>
            <person name="Suda W."/>
            <person name="Oshida Y."/>
            <person name="Kitamura K."/>
            <person name="Iida T."/>
            <person name="Hattori M."/>
            <person name="Ohkuma M."/>
        </authorList>
    </citation>
    <scope>NUCLEOTIDE SEQUENCE [LARGE SCALE GENOMIC DNA]</scope>
    <source>
        <strain evidence="11">JCM 9140</strain>
    </source>
</reference>
<dbReference type="PRINTS" id="PR00260">
    <property type="entry name" value="CHEMTRNSDUCR"/>
</dbReference>